<feature type="compositionally biased region" description="Basic residues" evidence="8">
    <location>
        <begin position="12"/>
        <end position="21"/>
    </location>
</feature>
<feature type="coiled-coil region" evidence="7">
    <location>
        <begin position="267"/>
        <end position="318"/>
    </location>
</feature>
<dbReference type="InterPro" id="IPR024581">
    <property type="entry name" value="TBD"/>
</dbReference>
<evidence type="ECO:0000256" key="6">
    <source>
        <dbReference type="PROSITE-ProRule" id="PRU01253"/>
    </source>
</evidence>
<dbReference type="EMBL" id="JAUPFM010000013">
    <property type="protein sequence ID" value="KAK2832792.1"/>
    <property type="molecule type" value="Genomic_DNA"/>
</dbReference>
<proteinExistence type="predicted"/>
<feature type="compositionally biased region" description="Low complexity" evidence="8">
    <location>
        <begin position="386"/>
        <end position="397"/>
    </location>
</feature>
<keyword evidence="4" id="KW-0862">Zinc</keyword>
<evidence type="ECO:0000256" key="3">
    <source>
        <dbReference type="ARBA" id="ARBA00022771"/>
    </source>
</evidence>
<dbReference type="Proteomes" id="UP001187415">
    <property type="component" value="Unassembled WGS sequence"/>
</dbReference>
<feature type="coiled-coil region" evidence="7">
    <location>
        <begin position="148"/>
        <end position="182"/>
    </location>
</feature>
<keyword evidence="2" id="KW-0479">Metal-binding</keyword>
<dbReference type="PANTHER" id="PTHR14432">
    <property type="entry name" value="PROSAPIP2 PROTEIN/5-AZACYTIDINE INDUCED GENE 2"/>
    <property type="match status" value="1"/>
</dbReference>
<feature type="coiled-coil region" evidence="7">
    <location>
        <begin position="90"/>
        <end position="117"/>
    </location>
</feature>
<keyword evidence="5 7" id="KW-0175">Coiled coil</keyword>
<evidence type="ECO:0000256" key="8">
    <source>
        <dbReference type="SAM" id="MobiDB-lite"/>
    </source>
</evidence>
<evidence type="ECO:0000259" key="9">
    <source>
        <dbReference type="PROSITE" id="PS51905"/>
    </source>
</evidence>
<gene>
    <name evidence="10" type="ORF">Q5P01_016681</name>
</gene>
<feature type="compositionally biased region" description="Pro residues" evidence="8">
    <location>
        <begin position="372"/>
        <end position="385"/>
    </location>
</feature>
<sequence>MSDSSHVDPPQHHQHHQHHPLHPLHQLHQLRGFPTQPYLMMDLFGRAELGLLGGGEGLRDDVGIPGISWSANRLPDDMYPASGLALAAAYHDIKTRLASLERENSSIKRKLKHYEVKFPMISEFGEERILCCSYEPIMKDTSVIQSETTNLQQRINSLTQELQKSKEREERLEEVIQAYEKIHLEKSNVQRDLDKMTTLAEQHVERIHSLEAALRQRETSLQKLSAQLRSKDAHQSQLHASLDVPREGRGPMLQSSRSLDALSDLKLQQLEAELEGARHQAEGACQREKELRSELQRLQQEVAQLQEAQTQSQELASHCEHCDVEWIKKAGDEQVNLALAYTELTEELGRVRSLAAKQSDLLRHTSQEPVARPTPAPQRLPPTSPQRPSLSPDRLLPTPSPPLSPVDGPASYSHQPTSSRLRAKFQGRRSYSEVSDPSAIQRPPARLMRDPVSTLPKPRSILSETQGYSQTKSHLLGLVRPASAHGAGGERGVGGGGAVRGGGSSLSSSPHHCALDLGFPMAAEVHHFCRLDEPLEPTPLVTPPQSSDDEEDVCTYLSPAASPPRTLGAIGIGSLSPREQPIHPSFPSPRKQPHHPSFSAPEGPATLSCHLPLYMNNEHAQSWPSINLWMESEENATRSCPLCQLTFPTGYPDDALIKHIDSHLENSKI</sequence>
<reference evidence="10" key="1">
    <citation type="submission" date="2023-07" db="EMBL/GenBank/DDBJ databases">
        <title>Chromosome-level Genome Assembly of Striped Snakehead (Channa striata).</title>
        <authorList>
            <person name="Liu H."/>
        </authorList>
    </citation>
    <scope>NUCLEOTIDE SEQUENCE</scope>
    <source>
        <strain evidence="10">Gz</strain>
        <tissue evidence="10">Muscle</tissue>
    </source>
</reference>
<dbReference type="InterPro" id="IPR041641">
    <property type="entry name" value="CALCOCO1/2_Zn_UBZ1"/>
</dbReference>
<evidence type="ECO:0000256" key="1">
    <source>
        <dbReference type="ARBA" id="ARBA00022553"/>
    </source>
</evidence>
<feature type="region of interest" description="Disordered" evidence="8">
    <location>
        <begin position="575"/>
        <end position="602"/>
    </location>
</feature>
<protein>
    <recommendedName>
        <fullName evidence="9">UBZ1-type domain-containing protein</fullName>
    </recommendedName>
</protein>
<feature type="region of interest" description="Disordered" evidence="8">
    <location>
        <begin position="483"/>
        <end position="509"/>
    </location>
</feature>
<dbReference type="AlphaFoldDB" id="A0AA88SGG3"/>
<evidence type="ECO:0000313" key="10">
    <source>
        <dbReference type="EMBL" id="KAK2832792.1"/>
    </source>
</evidence>
<dbReference type="InterPro" id="IPR051891">
    <property type="entry name" value="TBK1-IKBKE_adapters"/>
</dbReference>
<feature type="compositionally biased region" description="Gly residues" evidence="8">
    <location>
        <begin position="486"/>
        <end position="504"/>
    </location>
</feature>
<keyword evidence="3 6" id="KW-0863">Zinc-finger</keyword>
<dbReference type="PROSITE" id="PS51905">
    <property type="entry name" value="ZF_UBZ1"/>
    <property type="match status" value="1"/>
</dbReference>
<dbReference type="GO" id="GO:0005737">
    <property type="term" value="C:cytoplasm"/>
    <property type="evidence" value="ECO:0007669"/>
    <property type="project" value="TreeGrafter"/>
</dbReference>
<evidence type="ECO:0000313" key="11">
    <source>
        <dbReference type="Proteomes" id="UP001187415"/>
    </source>
</evidence>
<dbReference type="PANTHER" id="PTHR14432:SF2">
    <property type="entry name" value="TANK-BINDING KINASE 1-BINDING PROTEIN 1"/>
    <property type="match status" value="1"/>
</dbReference>
<feature type="region of interest" description="Disordered" evidence="8">
    <location>
        <begin position="361"/>
        <end position="459"/>
    </location>
</feature>
<comment type="caution">
    <text evidence="10">The sequence shown here is derived from an EMBL/GenBank/DDBJ whole genome shotgun (WGS) entry which is preliminary data.</text>
</comment>
<dbReference type="Pfam" id="PF12845">
    <property type="entry name" value="TBD"/>
    <property type="match status" value="1"/>
</dbReference>
<feature type="region of interest" description="Disordered" evidence="8">
    <location>
        <begin position="1"/>
        <end position="21"/>
    </location>
</feature>
<keyword evidence="1" id="KW-0597">Phosphoprotein</keyword>
<evidence type="ECO:0000256" key="2">
    <source>
        <dbReference type="ARBA" id="ARBA00022723"/>
    </source>
</evidence>
<name>A0AA88SGG3_CHASR</name>
<dbReference type="Pfam" id="PF18112">
    <property type="entry name" value="Zn-C2H2_12"/>
    <property type="match status" value="1"/>
</dbReference>
<keyword evidence="11" id="KW-1185">Reference proteome</keyword>
<accession>A0AA88SGG3</accession>
<feature type="compositionally biased region" description="Basic and acidic residues" evidence="8">
    <location>
        <begin position="1"/>
        <end position="11"/>
    </location>
</feature>
<organism evidence="10 11">
    <name type="scientific">Channa striata</name>
    <name type="common">Snakehead murrel</name>
    <name type="synonym">Ophicephalus striatus</name>
    <dbReference type="NCBI Taxonomy" id="64152"/>
    <lineage>
        <taxon>Eukaryota</taxon>
        <taxon>Metazoa</taxon>
        <taxon>Chordata</taxon>
        <taxon>Craniata</taxon>
        <taxon>Vertebrata</taxon>
        <taxon>Euteleostomi</taxon>
        <taxon>Actinopterygii</taxon>
        <taxon>Neopterygii</taxon>
        <taxon>Teleostei</taxon>
        <taxon>Neoteleostei</taxon>
        <taxon>Acanthomorphata</taxon>
        <taxon>Anabantaria</taxon>
        <taxon>Anabantiformes</taxon>
        <taxon>Channoidei</taxon>
        <taxon>Channidae</taxon>
        <taxon>Channa</taxon>
    </lineage>
</organism>
<feature type="domain" description="UBZ1-type" evidence="9">
    <location>
        <begin position="637"/>
        <end position="663"/>
    </location>
</feature>
<evidence type="ECO:0000256" key="4">
    <source>
        <dbReference type="ARBA" id="ARBA00022833"/>
    </source>
</evidence>
<dbReference type="GO" id="GO:0008270">
    <property type="term" value="F:zinc ion binding"/>
    <property type="evidence" value="ECO:0007669"/>
    <property type="project" value="UniProtKB-KW"/>
</dbReference>
<evidence type="ECO:0000256" key="5">
    <source>
        <dbReference type="ARBA" id="ARBA00023054"/>
    </source>
</evidence>
<evidence type="ECO:0000256" key="7">
    <source>
        <dbReference type="SAM" id="Coils"/>
    </source>
</evidence>